<comment type="caution">
    <text evidence="7">The sequence shown here is derived from an EMBL/GenBank/DDBJ whole genome shotgun (WGS) entry which is preliminary data.</text>
</comment>
<dbReference type="InterPro" id="IPR011009">
    <property type="entry name" value="Kinase-like_dom_sf"/>
</dbReference>
<dbReference type="SMART" id="SM00777">
    <property type="entry name" value="Mad3_BUB1_I"/>
    <property type="match status" value="1"/>
</dbReference>
<keyword evidence="3" id="KW-0995">Kinetochore</keyword>
<dbReference type="PROSITE" id="PS51489">
    <property type="entry name" value="BUB1_N"/>
    <property type="match status" value="1"/>
</dbReference>
<keyword evidence="2" id="KW-0158">Chromosome</keyword>
<dbReference type="InterPro" id="IPR015661">
    <property type="entry name" value="Bub1/Mad3"/>
</dbReference>
<dbReference type="InterPro" id="IPR000719">
    <property type="entry name" value="Prot_kinase_dom"/>
</dbReference>
<proteinExistence type="predicted"/>
<dbReference type="GO" id="GO:0051754">
    <property type="term" value="P:meiotic sister chromatid cohesion, centromeric"/>
    <property type="evidence" value="ECO:0007669"/>
    <property type="project" value="TreeGrafter"/>
</dbReference>
<keyword evidence="8" id="KW-1185">Reference proteome</keyword>
<evidence type="ECO:0000256" key="1">
    <source>
        <dbReference type="ARBA" id="ARBA00004629"/>
    </source>
</evidence>
<dbReference type="GO" id="GO:0005524">
    <property type="term" value="F:ATP binding"/>
    <property type="evidence" value="ECO:0007669"/>
    <property type="project" value="InterPro"/>
</dbReference>
<evidence type="ECO:0000313" key="8">
    <source>
        <dbReference type="Proteomes" id="UP000886520"/>
    </source>
</evidence>
<dbReference type="GO" id="GO:0007094">
    <property type="term" value="P:mitotic spindle assembly checkpoint signaling"/>
    <property type="evidence" value="ECO:0007669"/>
    <property type="project" value="InterPro"/>
</dbReference>
<dbReference type="OrthoDB" id="248495at2759"/>
<evidence type="ECO:0000259" key="6">
    <source>
        <dbReference type="PROSITE" id="PS51489"/>
    </source>
</evidence>
<dbReference type="Gene3D" id="1.10.510.10">
    <property type="entry name" value="Transferase(Phosphotransferase) domain 1"/>
    <property type="match status" value="1"/>
</dbReference>
<dbReference type="Gene3D" id="1.25.40.430">
    <property type="match status" value="1"/>
</dbReference>
<evidence type="ECO:0000259" key="5">
    <source>
        <dbReference type="PROSITE" id="PS50011"/>
    </source>
</evidence>
<evidence type="ECO:0008006" key="9">
    <source>
        <dbReference type="Google" id="ProtNLM"/>
    </source>
</evidence>
<comment type="subcellular location">
    <subcellularLocation>
        <location evidence="1">Chromosome</location>
        <location evidence="1">Centromere</location>
        <location evidence="1">Kinetochore</location>
    </subcellularLocation>
</comment>
<dbReference type="SMART" id="SM00220">
    <property type="entry name" value="S_TKc"/>
    <property type="match status" value="1"/>
</dbReference>
<feature type="domain" description="BUB1 N-terminal" evidence="6">
    <location>
        <begin position="18"/>
        <end position="181"/>
    </location>
</feature>
<dbReference type="EMBL" id="JABFUD020000025">
    <property type="protein sequence ID" value="KAI5059291.1"/>
    <property type="molecule type" value="Genomic_DNA"/>
</dbReference>
<dbReference type="PANTHER" id="PTHR14030">
    <property type="entry name" value="MITOTIC CHECKPOINT SERINE/THREONINE-PROTEIN KINASE BUB1"/>
    <property type="match status" value="1"/>
</dbReference>
<dbReference type="GO" id="GO:0000776">
    <property type="term" value="C:kinetochore"/>
    <property type="evidence" value="ECO:0007669"/>
    <property type="project" value="UniProtKB-KW"/>
</dbReference>
<feature type="domain" description="Protein kinase" evidence="5">
    <location>
        <begin position="313"/>
        <end position="610"/>
    </location>
</feature>
<dbReference type="GO" id="GO:0004672">
    <property type="term" value="F:protein kinase activity"/>
    <property type="evidence" value="ECO:0007669"/>
    <property type="project" value="InterPro"/>
</dbReference>
<dbReference type="AlphaFoldDB" id="A0A9D4Z4A3"/>
<name>A0A9D4Z4A3_ADICA</name>
<dbReference type="SUPFAM" id="SSF56112">
    <property type="entry name" value="Protein kinase-like (PK-like)"/>
    <property type="match status" value="1"/>
</dbReference>
<evidence type="ECO:0000256" key="3">
    <source>
        <dbReference type="ARBA" id="ARBA00022838"/>
    </source>
</evidence>
<reference evidence="7" key="1">
    <citation type="submission" date="2021-01" db="EMBL/GenBank/DDBJ databases">
        <title>Adiantum capillus-veneris genome.</title>
        <authorList>
            <person name="Fang Y."/>
            <person name="Liao Q."/>
        </authorList>
    </citation>
    <scope>NUCLEOTIDE SEQUENCE</scope>
    <source>
        <strain evidence="7">H3</strain>
        <tissue evidence="7">Leaf</tissue>
    </source>
</reference>
<dbReference type="InterPro" id="IPR013212">
    <property type="entry name" value="Mad3/Bub1_I"/>
</dbReference>
<dbReference type="Pfam" id="PF08311">
    <property type="entry name" value="Mad3_BUB1_I"/>
    <property type="match status" value="1"/>
</dbReference>
<accession>A0A9D4Z4A3</accession>
<evidence type="ECO:0000256" key="4">
    <source>
        <dbReference type="ARBA" id="ARBA00023328"/>
    </source>
</evidence>
<gene>
    <name evidence="7" type="ORF">GOP47_0025610</name>
</gene>
<dbReference type="Pfam" id="PF00069">
    <property type="entry name" value="Pkinase"/>
    <property type="match status" value="1"/>
</dbReference>
<sequence length="615" mass="70517">MGDDPQLDVRKLCELRSFLEIINKYDGDDPLLPWLSCLRWIKTSLTADGFSSVYFNLLDLCTKNFSEDIRYRSDARFLQLWIQFADCCDVDAESVFKRMEALHIGQDFALFYGAYAICLEAQDNILKAHTLYQLGISRQAKPVGLLEEAYKGFLKRVAKRHRSSLTKEARSSRKSSVFVPRGITSVEQNGSPMAYSSLQSTQTVQAPLPLQDLTNISNSVCNSASIQRKKQKLFLSPLKDCREMKGSCGNTLPASTVNPWEGDIIDRLLSSLKPPLGQYKGFHTYTQKHKGSSLMSLKCAPHNKVLELGSMRYHLKGCTGQGAFARVFKACEEQDKDNIVVLKIQRPPCPWEYYIYCQLNKRIPLEERASFGRAWRMHIYSDCSIMVCAYGERGTVQDVVNSYLAIGEKMDELLCMYYTVEMLRMLEVLHSTGIIHGDFKPDNLLIRNEGEILEDWTPERSGCWIRHGLCLIDWGRSIDLKLLPPCTMLEGDCKTSGFQCVEMQQQKPWTFQVDTYGLCCIVHLMLHGSYMEIKADGNSDKMQTFRPKVPFKRYHKIELWEELFGRLLNVKSCLENPSLTELRRLFESYLTSNTQFPKKIKELMVRQSKIMCSQS</sequence>
<dbReference type="InterPro" id="IPR008271">
    <property type="entry name" value="Ser/Thr_kinase_AS"/>
</dbReference>
<dbReference type="PROSITE" id="PS50011">
    <property type="entry name" value="PROTEIN_KINASE_DOM"/>
    <property type="match status" value="1"/>
</dbReference>
<dbReference type="PROSITE" id="PS00108">
    <property type="entry name" value="PROTEIN_KINASE_ST"/>
    <property type="match status" value="1"/>
</dbReference>
<evidence type="ECO:0000313" key="7">
    <source>
        <dbReference type="EMBL" id="KAI5059291.1"/>
    </source>
</evidence>
<dbReference type="Proteomes" id="UP000886520">
    <property type="component" value="Chromosome 25"/>
</dbReference>
<keyword evidence="4" id="KW-0137">Centromere</keyword>
<dbReference type="GO" id="GO:0032991">
    <property type="term" value="C:protein-containing complex"/>
    <property type="evidence" value="ECO:0007669"/>
    <property type="project" value="UniProtKB-ARBA"/>
</dbReference>
<evidence type="ECO:0000256" key="2">
    <source>
        <dbReference type="ARBA" id="ARBA00022454"/>
    </source>
</evidence>
<organism evidence="7 8">
    <name type="scientific">Adiantum capillus-veneris</name>
    <name type="common">Maidenhair fern</name>
    <dbReference type="NCBI Taxonomy" id="13818"/>
    <lineage>
        <taxon>Eukaryota</taxon>
        <taxon>Viridiplantae</taxon>
        <taxon>Streptophyta</taxon>
        <taxon>Embryophyta</taxon>
        <taxon>Tracheophyta</taxon>
        <taxon>Polypodiopsida</taxon>
        <taxon>Polypodiidae</taxon>
        <taxon>Polypodiales</taxon>
        <taxon>Pteridineae</taxon>
        <taxon>Pteridaceae</taxon>
        <taxon>Vittarioideae</taxon>
        <taxon>Adiantum</taxon>
    </lineage>
</organism>
<protein>
    <recommendedName>
        <fullName evidence="9">Mitotic checkpoint serine/threonine-protein kinase BUB1</fullName>
    </recommendedName>
</protein>
<dbReference type="PANTHER" id="PTHR14030:SF4">
    <property type="entry name" value="BUB1 KINASE, ISOFORM A-RELATED"/>
    <property type="match status" value="1"/>
</dbReference>